<dbReference type="Proteomes" id="UP000007814">
    <property type="component" value="Unassembled WGS sequence"/>
</dbReference>
<feature type="transmembrane region" description="Helical" evidence="7">
    <location>
        <begin position="119"/>
        <end position="148"/>
    </location>
</feature>
<evidence type="ECO:0000313" key="8">
    <source>
        <dbReference type="EMBL" id="EJN85686.1"/>
    </source>
</evidence>
<evidence type="ECO:0000256" key="5">
    <source>
        <dbReference type="ARBA" id="ARBA00023136"/>
    </source>
</evidence>
<feature type="compositionally biased region" description="Polar residues" evidence="6">
    <location>
        <begin position="467"/>
        <end position="477"/>
    </location>
</feature>
<feature type="compositionally biased region" description="Basic and acidic residues" evidence="6">
    <location>
        <begin position="449"/>
        <end position="460"/>
    </location>
</feature>
<evidence type="ECO:0000256" key="3">
    <source>
        <dbReference type="ARBA" id="ARBA00022692"/>
    </source>
</evidence>
<keyword evidence="3 7" id="KW-0812">Transmembrane</keyword>
<sequence length="477" mass="50651">MAERGPTGGLSPRCAGAGALGETENSHGAQGSRRRADAGPWEDAGMAAVSEKARKASAPVPGERSQGETIAYLLAALTIGAVGLYLIKDLFAPAFFALTLVVTVRPLVSWMTRRHVPRVLAATAAILLIFAFVVLLFAALAVAVAQLVDTLPQYAPKFQAIWRQAETQLNGMGVDQSTVLKEVTNVLDTSRLVTMAQTILGQLTSASAMLGVMAMVVVFLMFDTAKIEIRAAALGVLKPGMASALVSFCEAVRSYWMVSTVFGLIVAVINVLTLWYLDVPMAITWGVVSFITNYIPNIGFVLGVVPPAVLGLVDSGPWTALWVVLSYVAANFVIQSLIQPKFTGDAVGLNTTTTFLCLLFWSTVIGALGTILAVPLTLFVKALLIDSDPRSRWVGIFLSAGDSPVRDPDELDEDVLDELDQLDLDGDGVGEADPDHGRPVVERLADKAEKVEATAKRADSAEDGSVPSGSHQRSQAD</sequence>
<feature type="transmembrane region" description="Helical" evidence="7">
    <location>
        <begin position="255"/>
        <end position="277"/>
    </location>
</feature>
<accession>J3JKX0</accession>
<evidence type="ECO:0000313" key="9">
    <source>
        <dbReference type="Proteomes" id="UP000007814"/>
    </source>
</evidence>
<feature type="transmembrane region" description="Helical" evidence="7">
    <location>
        <begin position="358"/>
        <end position="384"/>
    </location>
</feature>
<keyword evidence="5 7" id="KW-0472">Membrane</keyword>
<dbReference type="GO" id="GO:0055085">
    <property type="term" value="P:transmembrane transport"/>
    <property type="evidence" value="ECO:0007669"/>
    <property type="project" value="TreeGrafter"/>
</dbReference>
<evidence type="ECO:0000256" key="1">
    <source>
        <dbReference type="ARBA" id="ARBA00004141"/>
    </source>
</evidence>
<protein>
    <submittedName>
        <fullName evidence="8">PF01594 domain protein</fullName>
    </submittedName>
</protein>
<name>J3JKX0_ACTNH</name>
<dbReference type="PANTHER" id="PTHR21716:SF64">
    <property type="entry name" value="AI-2 TRANSPORT PROTEIN TQSA"/>
    <property type="match status" value="1"/>
</dbReference>
<feature type="region of interest" description="Disordered" evidence="6">
    <location>
        <begin position="1"/>
        <end position="39"/>
    </location>
</feature>
<dbReference type="eggNOG" id="COG0628">
    <property type="taxonomic scope" value="Bacteria"/>
</dbReference>
<keyword evidence="4 7" id="KW-1133">Transmembrane helix</keyword>
<evidence type="ECO:0000256" key="4">
    <source>
        <dbReference type="ARBA" id="ARBA00022989"/>
    </source>
</evidence>
<feature type="transmembrane region" description="Helical" evidence="7">
    <location>
        <begin position="199"/>
        <end position="222"/>
    </location>
</feature>
<dbReference type="EMBL" id="ALJK01000047">
    <property type="protein sequence ID" value="EJN85686.1"/>
    <property type="molecule type" value="Genomic_DNA"/>
</dbReference>
<feature type="transmembrane region" description="Helical" evidence="7">
    <location>
        <begin position="317"/>
        <end position="338"/>
    </location>
</feature>
<dbReference type="Pfam" id="PF01594">
    <property type="entry name" value="AI-2E_transport"/>
    <property type="match status" value="1"/>
</dbReference>
<comment type="caution">
    <text evidence="8">The sequence shown here is derived from an EMBL/GenBank/DDBJ whole genome shotgun (WGS) entry which is preliminary data.</text>
</comment>
<dbReference type="AlphaFoldDB" id="J3JKX0"/>
<reference evidence="8 9" key="1">
    <citation type="submission" date="2012-07" db="EMBL/GenBank/DDBJ databases">
        <authorList>
            <person name="Durkin A.S."/>
            <person name="McCorrison J."/>
            <person name="Torralba M."/>
            <person name="Gillis M."/>
            <person name="Methe B."/>
            <person name="Sutton G."/>
            <person name="Nelson K.E."/>
        </authorList>
    </citation>
    <scope>NUCLEOTIDE SEQUENCE [LARGE SCALE GENOMIC DNA]</scope>
    <source>
        <strain evidence="9">ATCC 12104 / DSM 43013 / CCUG 2238 / JCM 8349 / NCTC 10301 / Howell 279</strain>
    </source>
</reference>
<gene>
    <name evidence="8" type="ORF">HMPREF1129_2758</name>
</gene>
<organism evidence="8 9">
    <name type="scientific">Actinomyces naeslundii (strain ATCC 12104 / DSM 43013 / CCUG 2238 / JCM 8349 / NCTC 10301 / Howell 279)</name>
    <dbReference type="NCBI Taxonomy" id="1115803"/>
    <lineage>
        <taxon>Bacteria</taxon>
        <taxon>Bacillati</taxon>
        <taxon>Actinomycetota</taxon>
        <taxon>Actinomycetes</taxon>
        <taxon>Actinomycetales</taxon>
        <taxon>Actinomycetaceae</taxon>
        <taxon>Actinomyces</taxon>
    </lineage>
</organism>
<dbReference type="PATRIC" id="fig|1115803.3.peg.575"/>
<comment type="similarity">
    <text evidence="2">Belongs to the autoinducer-2 exporter (AI-2E) (TC 2.A.86) family.</text>
</comment>
<feature type="transmembrane region" description="Helical" evidence="7">
    <location>
        <begin position="93"/>
        <end position="112"/>
    </location>
</feature>
<evidence type="ECO:0000256" key="2">
    <source>
        <dbReference type="ARBA" id="ARBA00009773"/>
    </source>
</evidence>
<evidence type="ECO:0000256" key="7">
    <source>
        <dbReference type="SAM" id="Phobius"/>
    </source>
</evidence>
<dbReference type="GO" id="GO:0016020">
    <property type="term" value="C:membrane"/>
    <property type="evidence" value="ECO:0007669"/>
    <property type="project" value="UniProtKB-SubCell"/>
</dbReference>
<evidence type="ECO:0000256" key="6">
    <source>
        <dbReference type="SAM" id="MobiDB-lite"/>
    </source>
</evidence>
<proteinExistence type="inferred from homology"/>
<feature type="region of interest" description="Disordered" evidence="6">
    <location>
        <begin position="449"/>
        <end position="477"/>
    </location>
</feature>
<dbReference type="PANTHER" id="PTHR21716">
    <property type="entry name" value="TRANSMEMBRANE PROTEIN"/>
    <property type="match status" value="1"/>
</dbReference>
<comment type="subcellular location">
    <subcellularLocation>
        <location evidence="1">Membrane</location>
        <topology evidence="1">Multi-pass membrane protein</topology>
    </subcellularLocation>
</comment>
<feature type="transmembrane region" description="Helical" evidence="7">
    <location>
        <begin position="70"/>
        <end position="87"/>
    </location>
</feature>
<feature type="transmembrane region" description="Helical" evidence="7">
    <location>
        <begin position="283"/>
        <end position="305"/>
    </location>
</feature>
<dbReference type="InterPro" id="IPR002549">
    <property type="entry name" value="AI-2E-like"/>
</dbReference>